<dbReference type="NCBIfam" id="TIGR00231">
    <property type="entry name" value="small_GTP"/>
    <property type="match status" value="1"/>
</dbReference>
<comment type="caution">
    <text evidence="11">The sequence shown here is derived from an EMBL/GenBank/DDBJ whole genome shotgun (WGS) entry which is preliminary data.</text>
</comment>
<protein>
    <recommendedName>
        <fullName evidence="13">Small monomeric GTPase</fullName>
    </recommendedName>
</protein>
<evidence type="ECO:0000256" key="6">
    <source>
        <dbReference type="ARBA" id="ARBA00023134"/>
    </source>
</evidence>
<gene>
    <name evidence="11" type="ORF">SmJEL517_g03998</name>
</gene>
<evidence type="ECO:0000256" key="5">
    <source>
        <dbReference type="ARBA" id="ARBA00022741"/>
    </source>
</evidence>
<dbReference type="SMART" id="SM00175">
    <property type="entry name" value="RAB"/>
    <property type="match status" value="1"/>
</dbReference>
<evidence type="ECO:0008006" key="13">
    <source>
        <dbReference type="Google" id="ProtNLM"/>
    </source>
</evidence>
<reference evidence="11 12" key="1">
    <citation type="journal article" date="2019" name="Sci. Rep.">
        <title>Comparative genomics of chytrid fungi reveal insights into the obligate biotrophic and pathogenic lifestyle of Synchytrium endobioticum.</title>
        <authorList>
            <person name="van de Vossenberg B.T.L.H."/>
            <person name="Warris S."/>
            <person name="Nguyen H.D.T."/>
            <person name="van Gent-Pelzer M.P.E."/>
            <person name="Joly D.L."/>
            <person name="van de Geest H.C."/>
            <person name="Bonants P.J.M."/>
            <person name="Smith D.S."/>
            <person name="Levesque C.A."/>
            <person name="van der Lee T.A.J."/>
        </authorList>
    </citation>
    <scope>NUCLEOTIDE SEQUENCE [LARGE SCALE GENOMIC DNA]</scope>
    <source>
        <strain evidence="11 12">JEL517</strain>
    </source>
</reference>
<dbReference type="GeneID" id="42005223"/>
<dbReference type="InterPro" id="IPR027417">
    <property type="entry name" value="P-loop_NTPase"/>
</dbReference>
<dbReference type="PROSITE" id="PS51419">
    <property type="entry name" value="RAB"/>
    <property type="match status" value="1"/>
</dbReference>
<sequence length="221" mass="24622">MLSSSASSNTLAQRRRSLSRSIRSSQQSRTIRRKLVFVGDGAVGKSSLLSVYATGDFPSDYVPTIFENFVTFIDIDGKEIELALWDTAGQDDYDRLRPLSYPDTDVVLLCFPVDSPDGFDNLIEKWLPELNHHCPHTPKILVGLKADLRDNYTRAIKCIRYADAEGFADRIGAVKYLECSAKTGMGVHEAIEYATRISLLPQRRRGKLYGGRKAAGSCNIL</sequence>
<evidence type="ECO:0000256" key="3">
    <source>
        <dbReference type="ARBA" id="ARBA00022475"/>
    </source>
</evidence>
<dbReference type="GO" id="GO:0005525">
    <property type="term" value="F:GTP binding"/>
    <property type="evidence" value="ECO:0007669"/>
    <property type="project" value="UniProtKB-KW"/>
</dbReference>
<keyword evidence="6" id="KW-0342">GTP-binding</keyword>
<comment type="subcellular location">
    <subcellularLocation>
        <location evidence="1">Cell membrane</location>
        <topology evidence="1">Lipid-anchor</topology>
        <orientation evidence="1">Cytoplasmic side</orientation>
    </subcellularLocation>
</comment>
<dbReference type="Proteomes" id="UP000319731">
    <property type="component" value="Unassembled WGS sequence"/>
</dbReference>
<dbReference type="GO" id="GO:0003924">
    <property type="term" value="F:GTPase activity"/>
    <property type="evidence" value="ECO:0007669"/>
    <property type="project" value="InterPro"/>
</dbReference>
<dbReference type="SMART" id="SM00173">
    <property type="entry name" value="RAS"/>
    <property type="match status" value="1"/>
</dbReference>
<keyword evidence="9" id="KW-0636">Prenylation</keyword>
<feature type="compositionally biased region" description="Polar residues" evidence="10">
    <location>
        <begin position="1"/>
        <end position="12"/>
    </location>
</feature>
<name>A0A507C1M9_9FUNG</name>
<dbReference type="SMART" id="SM00174">
    <property type="entry name" value="RHO"/>
    <property type="match status" value="1"/>
</dbReference>
<keyword evidence="3" id="KW-1003">Cell membrane</keyword>
<evidence type="ECO:0000256" key="2">
    <source>
        <dbReference type="ARBA" id="ARBA00010142"/>
    </source>
</evidence>
<dbReference type="RefSeq" id="XP_031024064.1">
    <property type="nucleotide sequence ID" value="XM_031169926.1"/>
</dbReference>
<feature type="region of interest" description="Disordered" evidence="10">
    <location>
        <begin position="1"/>
        <end position="25"/>
    </location>
</feature>
<keyword evidence="12" id="KW-1185">Reference proteome</keyword>
<evidence type="ECO:0000313" key="12">
    <source>
        <dbReference type="Proteomes" id="UP000319731"/>
    </source>
</evidence>
<evidence type="ECO:0000256" key="8">
    <source>
        <dbReference type="ARBA" id="ARBA00023288"/>
    </source>
</evidence>
<dbReference type="Gene3D" id="3.40.50.300">
    <property type="entry name" value="P-loop containing nucleotide triphosphate hydrolases"/>
    <property type="match status" value="1"/>
</dbReference>
<evidence type="ECO:0000256" key="9">
    <source>
        <dbReference type="ARBA" id="ARBA00023289"/>
    </source>
</evidence>
<evidence type="ECO:0000256" key="1">
    <source>
        <dbReference type="ARBA" id="ARBA00004342"/>
    </source>
</evidence>
<evidence type="ECO:0000256" key="10">
    <source>
        <dbReference type="SAM" id="MobiDB-lite"/>
    </source>
</evidence>
<keyword evidence="4" id="KW-0488">Methylation</keyword>
<dbReference type="STRING" id="1806994.A0A507C1M9"/>
<evidence type="ECO:0000256" key="4">
    <source>
        <dbReference type="ARBA" id="ARBA00022481"/>
    </source>
</evidence>
<dbReference type="FunFam" id="3.40.50.300:FF:000983">
    <property type="entry name" value="Rho family GTPase"/>
    <property type="match status" value="1"/>
</dbReference>
<dbReference type="InterPro" id="IPR005225">
    <property type="entry name" value="Small_GTP-bd"/>
</dbReference>
<dbReference type="PROSITE" id="PS51421">
    <property type="entry name" value="RAS"/>
    <property type="match status" value="1"/>
</dbReference>
<evidence type="ECO:0000256" key="7">
    <source>
        <dbReference type="ARBA" id="ARBA00023136"/>
    </source>
</evidence>
<dbReference type="InterPro" id="IPR001806">
    <property type="entry name" value="Small_GTPase"/>
</dbReference>
<dbReference type="Pfam" id="PF00071">
    <property type="entry name" value="Ras"/>
    <property type="match status" value="1"/>
</dbReference>
<dbReference type="SUPFAM" id="SSF52540">
    <property type="entry name" value="P-loop containing nucleoside triphosphate hydrolases"/>
    <property type="match status" value="1"/>
</dbReference>
<organism evidence="11 12">
    <name type="scientific">Synchytrium microbalum</name>
    <dbReference type="NCBI Taxonomy" id="1806994"/>
    <lineage>
        <taxon>Eukaryota</taxon>
        <taxon>Fungi</taxon>
        <taxon>Fungi incertae sedis</taxon>
        <taxon>Chytridiomycota</taxon>
        <taxon>Chytridiomycota incertae sedis</taxon>
        <taxon>Chytridiomycetes</taxon>
        <taxon>Synchytriales</taxon>
        <taxon>Synchytriaceae</taxon>
        <taxon>Synchytrium</taxon>
    </lineage>
</organism>
<dbReference type="CDD" id="cd00157">
    <property type="entry name" value="Rho"/>
    <property type="match status" value="1"/>
</dbReference>
<keyword evidence="5" id="KW-0547">Nucleotide-binding</keyword>
<accession>A0A507C1M9</accession>
<dbReference type="InterPro" id="IPR003578">
    <property type="entry name" value="Small_GTPase_Rho"/>
</dbReference>
<dbReference type="OrthoDB" id="8830751at2759"/>
<dbReference type="GO" id="GO:0007264">
    <property type="term" value="P:small GTPase-mediated signal transduction"/>
    <property type="evidence" value="ECO:0007669"/>
    <property type="project" value="InterPro"/>
</dbReference>
<proteinExistence type="inferred from homology"/>
<dbReference type="PANTHER" id="PTHR24072">
    <property type="entry name" value="RHO FAMILY GTPASE"/>
    <property type="match status" value="1"/>
</dbReference>
<dbReference type="PROSITE" id="PS51420">
    <property type="entry name" value="RHO"/>
    <property type="match status" value="1"/>
</dbReference>
<dbReference type="AlphaFoldDB" id="A0A507C1M9"/>
<dbReference type="GO" id="GO:0005886">
    <property type="term" value="C:plasma membrane"/>
    <property type="evidence" value="ECO:0007669"/>
    <property type="project" value="UniProtKB-SubCell"/>
</dbReference>
<keyword evidence="7" id="KW-0472">Membrane</keyword>
<comment type="similarity">
    <text evidence="2">Belongs to the small GTPase superfamily. Rho family.</text>
</comment>
<dbReference type="EMBL" id="QEAO01000024">
    <property type="protein sequence ID" value="TPX32969.1"/>
    <property type="molecule type" value="Genomic_DNA"/>
</dbReference>
<dbReference type="PRINTS" id="PR00449">
    <property type="entry name" value="RASTRNSFRMNG"/>
</dbReference>
<evidence type="ECO:0000313" key="11">
    <source>
        <dbReference type="EMBL" id="TPX32969.1"/>
    </source>
</evidence>
<keyword evidence="8" id="KW-0449">Lipoprotein</keyword>